<evidence type="ECO:0008006" key="5">
    <source>
        <dbReference type="Google" id="ProtNLM"/>
    </source>
</evidence>
<feature type="signal peptide" evidence="2">
    <location>
        <begin position="1"/>
        <end position="21"/>
    </location>
</feature>
<dbReference type="PROSITE" id="PS51257">
    <property type="entry name" value="PROKAR_LIPOPROTEIN"/>
    <property type="match status" value="1"/>
</dbReference>
<reference evidence="3" key="1">
    <citation type="journal article" date="2021" name="PeerJ">
        <title>Extensive microbial diversity within the chicken gut microbiome revealed by metagenomics and culture.</title>
        <authorList>
            <person name="Gilroy R."/>
            <person name="Ravi A."/>
            <person name="Getino M."/>
            <person name="Pursley I."/>
            <person name="Horton D.L."/>
            <person name="Alikhan N.F."/>
            <person name="Baker D."/>
            <person name="Gharbi K."/>
            <person name="Hall N."/>
            <person name="Watson M."/>
            <person name="Adriaenssens E.M."/>
            <person name="Foster-Nyarko E."/>
            <person name="Jarju S."/>
            <person name="Secka A."/>
            <person name="Antonio M."/>
            <person name="Oren A."/>
            <person name="Chaudhuri R.R."/>
            <person name="La Ragione R."/>
            <person name="Hildebrand F."/>
            <person name="Pallen M.J."/>
        </authorList>
    </citation>
    <scope>NUCLEOTIDE SEQUENCE</scope>
    <source>
        <strain evidence="3">CHK199-9574</strain>
    </source>
</reference>
<feature type="compositionally biased region" description="Polar residues" evidence="1">
    <location>
        <begin position="182"/>
        <end position="196"/>
    </location>
</feature>
<feature type="region of interest" description="Disordered" evidence="1">
    <location>
        <begin position="180"/>
        <end position="218"/>
    </location>
</feature>
<proteinExistence type="predicted"/>
<name>A0A9D2CFH4_9FIRM</name>
<evidence type="ECO:0000313" key="3">
    <source>
        <dbReference type="EMBL" id="HIY77445.1"/>
    </source>
</evidence>
<evidence type="ECO:0000256" key="2">
    <source>
        <dbReference type="SAM" id="SignalP"/>
    </source>
</evidence>
<organism evidence="3 4">
    <name type="scientific">Candidatus Borkfalkia excrementavium</name>
    <dbReference type="NCBI Taxonomy" id="2838505"/>
    <lineage>
        <taxon>Bacteria</taxon>
        <taxon>Bacillati</taxon>
        <taxon>Bacillota</taxon>
        <taxon>Clostridia</taxon>
        <taxon>Christensenellales</taxon>
        <taxon>Christensenellaceae</taxon>
        <taxon>Candidatus Borkfalkia</taxon>
    </lineage>
</organism>
<gene>
    <name evidence="3" type="ORF">H9728_00195</name>
</gene>
<comment type="caution">
    <text evidence="3">The sequence shown here is derived from an EMBL/GenBank/DDBJ whole genome shotgun (WGS) entry which is preliminary data.</text>
</comment>
<accession>A0A9D2CFH4</accession>
<dbReference type="AlphaFoldDB" id="A0A9D2CFH4"/>
<protein>
    <recommendedName>
        <fullName evidence="5">Lipoprotein</fullName>
    </recommendedName>
</protein>
<dbReference type="EMBL" id="DXCO01000002">
    <property type="protein sequence ID" value="HIY77445.1"/>
    <property type="molecule type" value="Genomic_DNA"/>
</dbReference>
<feature type="chain" id="PRO_5039160705" description="Lipoprotein" evidence="2">
    <location>
        <begin position="22"/>
        <end position="355"/>
    </location>
</feature>
<dbReference type="Proteomes" id="UP000824135">
    <property type="component" value="Unassembled WGS sequence"/>
</dbReference>
<evidence type="ECO:0000313" key="4">
    <source>
        <dbReference type="Proteomes" id="UP000824135"/>
    </source>
</evidence>
<evidence type="ECO:0000256" key="1">
    <source>
        <dbReference type="SAM" id="MobiDB-lite"/>
    </source>
</evidence>
<reference evidence="3" key="2">
    <citation type="submission" date="2021-04" db="EMBL/GenBank/DDBJ databases">
        <authorList>
            <person name="Gilroy R."/>
        </authorList>
    </citation>
    <scope>NUCLEOTIDE SEQUENCE</scope>
    <source>
        <strain evidence="3">CHK199-9574</strain>
    </source>
</reference>
<keyword evidence="2" id="KW-0732">Signal</keyword>
<sequence>MKKFAALLMSMTLLSSLALFVACGDSDKQENQGKLDGDFSTEATDEEVTAVLTKLQNAVDGNTFLGDTAAEDWSFGFDAGADVSFSMVGLEPGSGENAQVGANVHFDLGVGYKLIIGNSAVSGAGDLSVKGSGSVMGSNANYSAKIYNDADYLYMDMSSVPGYPKVKLTYETVMGAIESVGSGESQTPADTPSTMSADAAPGTGSENEGGQGTETAPSSDIAEIVAGLKEVGCKVYIDDSEGLKVKLSISEETVDMILEALELVPADGADALVDFSAFSFDLYFAMTEDGVFSYLSADFDVKMSLDLGEHLGKYGIECSGYIYAKSYEGTVKLPDDLAEYTEVNEIPSFPTPSGQ</sequence>